<dbReference type="Proteomes" id="UP001309705">
    <property type="component" value="Unassembled WGS sequence"/>
</dbReference>
<keyword evidence="1" id="KW-1133">Transmembrane helix</keyword>
<gene>
    <name evidence="2" type="ORF">VSX58_03735</name>
</gene>
<protein>
    <recommendedName>
        <fullName evidence="4">Holin</fullName>
    </recommendedName>
</protein>
<accession>A0ABU6JM41</accession>
<keyword evidence="1" id="KW-0472">Membrane</keyword>
<proteinExistence type="predicted"/>
<evidence type="ECO:0008006" key="4">
    <source>
        <dbReference type="Google" id="ProtNLM"/>
    </source>
</evidence>
<sequence>MAIFIRIWFQFATIYTCLTISDQISDLYFNCAQWPWIIGLLAAVIIGAVAIGKLNTLR</sequence>
<reference evidence="2 3" key="1">
    <citation type="journal article" date="2017" name="Int. J. Syst. Evol. Microbiol.">
        <title>Brenneria populi subsp. brevivirga subsp. nov. isolated from symptomatic bark of Populus x euramericana canker, and description of Brenneria populi subsp. populi subsp. nov.</title>
        <authorList>
            <person name="Zheng M.H."/>
            <person name="Piao C.G."/>
            <person name="Xue H."/>
            <person name="Guo M.W."/>
            <person name="Li Y."/>
        </authorList>
    </citation>
    <scope>NUCLEOTIDE SEQUENCE [LARGE SCALE GENOMIC DNA]</scope>
    <source>
        <strain evidence="2 3">D9-5</strain>
    </source>
</reference>
<dbReference type="EMBL" id="JAYWTM010000001">
    <property type="protein sequence ID" value="MEC5341726.1"/>
    <property type="molecule type" value="Genomic_DNA"/>
</dbReference>
<feature type="transmembrane region" description="Helical" evidence="1">
    <location>
        <begin position="34"/>
        <end position="52"/>
    </location>
</feature>
<comment type="caution">
    <text evidence="2">The sequence shown here is derived from an EMBL/GenBank/DDBJ whole genome shotgun (WGS) entry which is preliminary data.</text>
</comment>
<name>A0ABU6JM41_9GAMM</name>
<evidence type="ECO:0000313" key="2">
    <source>
        <dbReference type="EMBL" id="MEC5341726.1"/>
    </source>
</evidence>
<keyword evidence="1" id="KW-0812">Transmembrane</keyword>
<organism evidence="2 3">
    <name type="scientific">Brenneria populi</name>
    <dbReference type="NCBI Taxonomy" id="1505588"/>
    <lineage>
        <taxon>Bacteria</taxon>
        <taxon>Pseudomonadati</taxon>
        <taxon>Pseudomonadota</taxon>
        <taxon>Gammaproteobacteria</taxon>
        <taxon>Enterobacterales</taxon>
        <taxon>Pectobacteriaceae</taxon>
        <taxon>Brenneria</taxon>
    </lineage>
</organism>
<keyword evidence="3" id="KW-1185">Reference proteome</keyword>
<dbReference type="RefSeq" id="WP_327616872.1">
    <property type="nucleotide sequence ID" value="NZ_JAYWTM010000001.1"/>
</dbReference>
<evidence type="ECO:0000256" key="1">
    <source>
        <dbReference type="SAM" id="Phobius"/>
    </source>
</evidence>
<evidence type="ECO:0000313" key="3">
    <source>
        <dbReference type="Proteomes" id="UP001309705"/>
    </source>
</evidence>